<dbReference type="Gene3D" id="3.90.226.10">
    <property type="entry name" value="2-enoyl-CoA Hydratase, Chain A, domain 1"/>
    <property type="match status" value="1"/>
</dbReference>
<dbReference type="SUPFAM" id="SSF52096">
    <property type="entry name" value="ClpP/crotonase"/>
    <property type="match status" value="1"/>
</dbReference>
<dbReference type="EMBL" id="JAQGDS010000003">
    <property type="protein sequence ID" value="KAJ6261840.1"/>
    <property type="molecule type" value="Genomic_DNA"/>
</dbReference>
<keyword evidence="2" id="KW-0456">Lyase</keyword>
<keyword evidence="4" id="KW-1185">Reference proteome</keyword>
<evidence type="ECO:0008006" key="5">
    <source>
        <dbReference type="Google" id="ProtNLM"/>
    </source>
</evidence>
<dbReference type="InterPro" id="IPR029045">
    <property type="entry name" value="ClpP/crotonase-like_dom_sf"/>
</dbReference>
<comment type="caution">
    <text evidence="3">The sequence shown here is derived from an EMBL/GenBank/DDBJ whole genome shotgun (WGS) entry which is preliminary data.</text>
</comment>
<dbReference type="InterPro" id="IPR014748">
    <property type="entry name" value="Enoyl-CoA_hydra_C"/>
</dbReference>
<evidence type="ECO:0000313" key="4">
    <source>
        <dbReference type="Proteomes" id="UP001221413"/>
    </source>
</evidence>
<dbReference type="FunFam" id="1.10.12.10:FF:000001">
    <property type="entry name" value="Probable enoyl-CoA hydratase, mitochondrial"/>
    <property type="match status" value="1"/>
</dbReference>
<dbReference type="AlphaFoldDB" id="A0AAD6J266"/>
<reference evidence="3" key="1">
    <citation type="submission" date="2023-01" db="EMBL/GenBank/DDBJ databases">
        <title>The chitinases involved in constricting ring structure development in the nematode-trapping fungus Drechslerella dactyloides.</title>
        <authorList>
            <person name="Wang R."/>
            <person name="Zhang L."/>
            <person name="Tang P."/>
            <person name="Li S."/>
            <person name="Liang L."/>
        </authorList>
    </citation>
    <scope>NUCLEOTIDE SEQUENCE</scope>
    <source>
        <strain evidence="3">YMF1.00031</strain>
    </source>
</reference>
<dbReference type="CDD" id="cd06558">
    <property type="entry name" value="crotonase-like"/>
    <property type="match status" value="1"/>
</dbReference>
<dbReference type="PANTHER" id="PTHR11941:SF171">
    <property type="entry name" value="SD19268P"/>
    <property type="match status" value="1"/>
</dbReference>
<comment type="similarity">
    <text evidence="1">Belongs to the enoyl-CoA hydratase/isomerase family.</text>
</comment>
<dbReference type="GO" id="GO:0005739">
    <property type="term" value="C:mitochondrion"/>
    <property type="evidence" value="ECO:0007669"/>
    <property type="project" value="TreeGrafter"/>
</dbReference>
<evidence type="ECO:0000313" key="3">
    <source>
        <dbReference type="EMBL" id="KAJ6261840.1"/>
    </source>
</evidence>
<dbReference type="Pfam" id="PF00378">
    <property type="entry name" value="ECH_1"/>
    <property type="match status" value="1"/>
</dbReference>
<gene>
    <name evidence="3" type="ORF">Dda_2639</name>
</gene>
<dbReference type="PANTHER" id="PTHR11941">
    <property type="entry name" value="ENOYL-COA HYDRATASE-RELATED"/>
    <property type="match status" value="1"/>
</dbReference>
<proteinExistence type="inferred from homology"/>
<dbReference type="FunFam" id="3.90.226.10:FF:000009">
    <property type="entry name" value="Carnitinyl-CoA dehydratase"/>
    <property type="match status" value="1"/>
</dbReference>
<sequence length="299" mass="31537">MASLHRSVARLARPHRLRLQLLPRRPYSTEPASTDVIISKSIPAPYLGSIRLLLLNRPAAKNALSRELLRSFREHIDAIASEGGKGDTRALVIGASNSGPSSTFCAGADLKERKTCTPQETIAFLHSLNATITTLATLAIPTISCIPTHAHGGGLELALATDLRIALSSAQLSLPETRLGIIPGAGGTHRIARLIGRSRALDMVLTGRRVGATEALNWGLLDRVVEDGGDVNEAGVELATKICEGGPLAIPLAKRAVLTGLEGGLGVESLAYAGVAETADKYEALQAFAEKRKPVFKGK</sequence>
<evidence type="ECO:0000256" key="2">
    <source>
        <dbReference type="ARBA" id="ARBA00023239"/>
    </source>
</evidence>
<dbReference type="GO" id="GO:0006635">
    <property type="term" value="P:fatty acid beta-oxidation"/>
    <property type="evidence" value="ECO:0007669"/>
    <property type="project" value="TreeGrafter"/>
</dbReference>
<dbReference type="Proteomes" id="UP001221413">
    <property type="component" value="Unassembled WGS sequence"/>
</dbReference>
<name>A0AAD6J266_DREDA</name>
<organism evidence="3 4">
    <name type="scientific">Drechslerella dactyloides</name>
    <name type="common">Nematode-trapping fungus</name>
    <name type="synonym">Arthrobotrys dactyloides</name>
    <dbReference type="NCBI Taxonomy" id="74499"/>
    <lineage>
        <taxon>Eukaryota</taxon>
        <taxon>Fungi</taxon>
        <taxon>Dikarya</taxon>
        <taxon>Ascomycota</taxon>
        <taxon>Pezizomycotina</taxon>
        <taxon>Orbiliomycetes</taxon>
        <taxon>Orbiliales</taxon>
        <taxon>Orbiliaceae</taxon>
        <taxon>Drechslerella</taxon>
    </lineage>
</organism>
<protein>
    <recommendedName>
        <fullName evidence="5">Enoyl-CoA hydratase</fullName>
    </recommendedName>
</protein>
<dbReference type="GO" id="GO:0016836">
    <property type="term" value="F:hydro-lyase activity"/>
    <property type="evidence" value="ECO:0007669"/>
    <property type="project" value="UniProtKB-ARBA"/>
</dbReference>
<dbReference type="Gene3D" id="1.10.12.10">
    <property type="entry name" value="Lyase 2-enoyl-coa Hydratase, Chain A, domain 2"/>
    <property type="match status" value="1"/>
</dbReference>
<dbReference type="InterPro" id="IPR001753">
    <property type="entry name" value="Enoyl-CoA_hydra/iso"/>
</dbReference>
<evidence type="ECO:0000256" key="1">
    <source>
        <dbReference type="ARBA" id="ARBA00005254"/>
    </source>
</evidence>
<accession>A0AAD6J266</accession>